<dbReference type="GO" id="GO:0005886">
    <property type="term" value="C:plasma membrane"/>
    <property type="evidence" value="ECO:0007669"/>
    <property type="project" value="UniProtKB-SubCell"/>
</dbReference>
<dbReference type="GO" id="GO:0044781">
    <property type="term" value="P:bacterial-type flagellum organization"/>
    <property type="evidence" value="ECO:0007669"/>
    <property type="project" value="UniProtKB-UniRule"/>
</dbReference>
<dbReference type="PANTHER" id="PTHR43134:SF3">
    <property type="entry name" value="FLAGELLAR BIOSYNTHESIS PROTEIN FLHF"/>
    <property type="match status" value="1"/>
</dbReference>
<evidence type="ECO:0000256" key="5">
    <source>
        <dbReference type="ARBA" id="ARBA00022475"/>
    </source>
</evidence>
<keyword evidence="10" id="KW-0472">Membrane</keyword>
<comment type="similarity">
    <text evidence="2">Belongs to the GTP-binding SRP family.</text>
</comment>
<comment type="caution">
    <text evidence="17">The sequence shown here is derived from an EMBL/GenBank/DDBJ whole genome shotgun (WGS) entry which is preliminary data.</text>
</comment>
<dbReference type="GO" id="GO:0006614">
    <property type="term" value="P:SRP-dependent cotranslational protein targeting to membrane"/>
    <property type="evidence" value="ECO:0007669"/>
    <property type="project" value="UniProtKB-UniRule"/>
</dbReference>
<evidence type="ECO:0000256" key="3">
    <source>
        <dbReference type="ARBA" id="ARBA00014919"/>
    </source>
</evidence>
<comment type="subcellular location">
    <subcellularLocation>
        <location evidence="1">Cell membrane</location>
        <topology evidence="1">Peripheral membrane protein</topology>
        <orientation evidence="1">Cytoplasmic side</orientation>
    </subcellularLocation>
</comment>
<feature type="domain" description="AAA+ ATPase" evidence="15">
    <location>
        <begin position="184"/>
        <end position="327"/>
    </location>
</feature>
<comment type="function">
    <text evidence="12">Necessary for flagellar biosynthesis. May be involved in translocation of the flagellum.</text>
</comment>
<dbReference type="GO" id="GO:0005525">
    <property type="term" value="F:GTP binding"/>
    <property type="evidence" value="ECO:0007669"/>
    <property type="project" value="UniProtKB-UniRule"/>
</dbReference>
<dbReference type="FunFam" id="3.40.50.300:FF:000695">
    <property type="entry name" value="Flagellar biosynthesis regulator FlhF"/>
    <property type="match status" value="1"/>
</dbReference>
<feature type="domain" description="SRP54-type proteins GTP-binding" evidence="16">
    <location>
        <begin position="185"/>
        <end position="377"/>
    </location>
</feature>
<dbReference type="RefSeq" id="WP_123105077.1">
    <property type="nucleotide sequence ID" value="NZ_CP127527.1"/>
</dbReference>
<evidence type="ECO:0000256" key="8">
    <source>
        <dbReference type="ARBA" id="ARBA00022927"/>
    </source>
</evidence>
<keyword evidence="7" id="KW-1005">Bacterial flagellum biogenesis</keyword>
<evidence type="ECO:0000256" key="11">
    <source>
        <dbReference type="ARBA" id="ARBA00023225"/>
    </source>
</evidence>
<evidence type="ECO:0000256" key="9">
    <source>
        <dbReference type="ARBA" id="ARBA00023134"/>
    </source>
</evidence>
<dbReference type="SMART" id="SM00962">
    <property type="entry name" value="SRP54"/>
    <property type="match status" value="1"/>
</dbReference>
<dbReference type="EMBL" id="RIZI01000185">
    <property type="protein sequence ID" value="RNF59457.1"/>
    <property type="molecule type" value="Genomic_DNA"/>
</dbReference>
<keyword evidence="9" id="KW-0342">GTP-binding</keyword>
<keyword evidence="6" id="KW-0547">Nucleotide-binding</keyword>
<dbReference type="InterPro" id="IPR003593">
    <property type="entry name" value="AAA+_ATPase"/>
</dbReference>
<evidence type="ECO:0000256" key="14">
    <source>
        <dbReference type="SAM" id="MobiDB-lite"/>
    </source>
</evidence>
<dbReference type="InterPro" id="IPR020006">
    <property type="entry name" value="FlhF"/>
</dbReference>
<evidence type="ECO:0000256" key="4">
    <source>
        <dbReference type="ARBA" id="ARBA00022448"/>
    </source>
</evidence>
<sequence length="402" mass="43264">MKIRRFSGANTREVLQNIRNTLGPDAVILSNREVDGGVEIVTAIDFDEKQWEASSQPSLAWPESLLADAEPRSRAADGTGRGPGAAGDNERTTAISGRSKPQGGAKAAPAELAHLHSELNALRRLVEARWGGTMEQPSRERFMDLGFSAEWAAQLAELGSGELESALQEGLGGRLSIAADPLGKGGVFAVLGPTGSGKTTSIAKLAARQVLRHGPRSVALMTTDTYRIAGVEQLGIYGRILGVPVDVIRSPEDLLCALERHRDRTWVFIDTIGMSPRDPRLEEQLHWLGDLGSKVRKLLLVNAGLSGKSLPAVLSPYLRLPLDGAILSKVDESPAFGAALEWLAEQSLPLCFFSDGQRVPEDLHSARWEAIIAHMLAAEHGAAMAAPAQYRYHALKQEECIA</sequence>
<evidence type="ECO:0000259" key="15">
    <source>
        <dbReference type="SMART" id="SM00382"/>
    </source>
</evidence>
<evidence type="ECO:0000256" key="7">
    <source>
        <dbReference type="ARBA" id="ARBA00022795"/>
    </source>
</evidence>
<dbReference type="GO" id="GO:0003924">
    <property type="term" value="F:GTPase activity"/>
    <property type="evidence" value="ECO:0007669"/>
    <property type="project" value="UniProtKB-UniRule"/>
</dbReference>
<gene>
    <name evidence="17" type="primary">flhF</name>
    <name evidence="17" type="ORF">EC580_11220</name>
</gene>
<keyword evidence="17" id="KW-0969">Cilium</keyword>
<dbReference type="OrthoDB" id="9778554at2"/>
<proteinExistence type="inferred from homology"/>
<keyword evidence="17" id="KW-0966">Cell projection</keyword>
<evidence type="ECO:0000259" key="16">
    <source>
        <dbReference type="SMART" id="SM00962"/>
    </source>
</evidence>
<dbReference type="CDD" id="cd17873">
    <property type="entry name" value="FlhF"/>
    <property type="match status" value="1"/>
</dbReference>
<dbReference type="AlphaFoldDB" id="A0A3M8QTF9"/>
<accession>A0A3M8QTF9</accession>
<dbReference type="InterPro" id="IPR000897">
    <property type="entry name" value="SRP54_GTPase_dom"/>
</dbReference>
<evidence type="ECO:0000256" key="13">
    <source>
        <dbReference type="NCBIfam" id="TIGR03499"/>
    </source>
</evidence>
<dbReference type="NCBIfam" id="TIGR03499">
    <property type="entry name" value="FlhF"/>
    <property type="match status" value="1"/>
</dbReference>
<dbReference type="Gene3D" id="3.40.50.300">
    <property type="entry name" value="P-loop containing nucleotide triphosphate hydrolases"/>
    <property type="match status" value="1"/>
</dbReference>
<reference evidence="17" key="1">
    <citation type="submission" date="2018-10" db="EMBL/GenBank/DDBJ databases">
        <title>Acidithiobacillus sulfuriphilus sp. nov.: an extremely acidophilic sulfur-oxidizing chemolithotroph isolated from a neutral pH environment.</title>
        <authorList>
            <person name="Falagan C."/>
            <person name="Moya-Beltran A."/>
            <person name="Quatrini R."/>
            <person name="Johnson D.B."/>
        </authorList>
    </citation>
    <scope>NUCLEOTIDE SEQUENCE [LARGE SCALE GENOMIC DNA]</scope>
    <source>
        <strain evidence="17">CJ-2</strain>
    </source>
</reference>
<organism evidence="17">
    <name type="scientific">Acidithiobacillus sulfuriphilus</name>
    <dbReference type="NCBI Taxonomy" id="1867749"/>
    <lineage>
        <taxon>Bacteria</taxon>
        <taxon>Pseudomonadati</taxon>
        <taxon>Pseudomonadota</taxon>
        <taxon>Acidithiobacillia</taxon>
        <taxon>Acidithiobacillales</taxon>
        <taxon>Acidithiobacillaceae</taxon>
        <taxon>Acidithiobacillus</taxon>
    </lineage>
</organism>
<evidence type="ECO:0000313" key="17">
    <source>
        <dbReference type="EMBL" id="RNF59457.1"/>
    </source>
</evidence>
<dbReference type="InterPro" id="IPR047040">
    <property type="entry name" value="FlhF__GTPase_dom"/>
</dbReference>
<dbReference type="Pfam" id="PF00448">
    <property type="entry name" value="SRP54"/>
    <property type="match status" value="1"/>
</dbReference>
<feature type="region of interest" description="Disordered" evidence="14">
    <location>
        <begin position="70"/>
        <end position="110"/>
    </location>
</feature>
<dbReference type="PANTHER" id="PTHR43134">
    <property type="entry name" value="SIGNAL RECOGNITION PARTICLE RECEPTOR SUBUNIT ALPHA"/>
    <property type="match status" value="1"/>
</dbReference>
<dbReference type="GO" id="GO:0015031">
    <property type="term" value="P:protein transport"/>
    <property type="evidence" value="ECO:0007669"/>
    <property type="project" value="UniProtKB-KW"/>
</dbReference>
<evidence type="ECO:0000256" key="12">
    <source>
        <dbReference type="ARBA" id="ARBA00025337"/>
    </source>
</evidence>
<keyword evidence="11" id="KW-1006">Bacterial flagellum protein export</keyword>
<dbReference type="InterPro" id="IPR027417">
    <property type="entry name" value="P-loop_NTPase"/>
</dbReference>
<evidence type="ECO:0000256" key="10">
    <source>
        <dbReference type="ARBA" id="ARBA00023136"/>
    </source>
</evidence>
<keyword evidence="5" id="KW-1003">Cell membrane</keyword>
<dbReference type="SMART" id="SM00382">
    <property type="entry name" value="AAA"/>
    <property type="match status" value="1"/>
</dbReference>
<evidence type="ECO:0000256" key="1">
    <source>
        <dbReference type="ARBA" id="ARBA00004413"/>
    </source>
</evidence>
<keyword evidence="8" id="KW-0653">Protein transport</keyword>
<keyword evidence="4" id="KW-0813">Transport</keyword>
<dbReference type="GO" id="GO:0005047">
    <property type="term" value="F:signal recognition particle binding"/>
    <property type="evidence" value="ECO:0007669"/>
    <property type="project" value="TreeGrafter"/>
</dbReference>
<evidence type="ECO:0000256" key="6">
    <source>
        <dbReference type="ARBA" id="ARBA00022741"/>
    </source>
</evidence>
<keyword evidence="17" id="KW-0282">Flagellum</keyword>
<dbReference type="SUPFAM" id="SSF52540">
    <property type="entry name" value="P-loop containing nucleoside triphosphate hydrolases"/>
    <property type="match status" value="1"/>
</dbReference>
<name>A0A3M8QTF9_9PROT</name>
<protein>
    <recommendedName>
        <fullName evidence="3 13">Flagellar biosynthesis protein FlhF</fullName>
    </recommendedName>
</protein>
<evidence type="ECO:0000256" key="2">
    <source>
        <dbReference type="ARBA" id="ARBA00008531"/>
    </source>
</evidence>